<dbReference type="EMBL" id="CAJOBB010018369">
    <property type="protein sequence ID" value="CAF4348226.1"/>
    <property type="molecule type" value="Genomic_DNA"/>
</dbReference>
<comment type="caution">
    <text evidence="2">The sequence shown here is derived from an EMBL/GenBank/DDBJ whole genome shotgun (WGS) entry which is preliminary data.</text>
</comment>
<evidence type="ECO:0000256" key="1">
    <source>
        <dbReference type="SAM" id="MobiDB-lite"/>
    </source>
</evidence>
<feature type="non-terminal residue" evidence="2">
    <location>
        <position position="1"/>
    </location>
</feature>
<reference evidence="2" key="1">
    <citation type="submission" date="2021-02" db="EMBL/GenBank/DDBJ databases">
        <authorList>
            <person name="Nowell W R."/>
        </authorList>
    </citation>
    <scope>NUCLEOTIDE SEQUENCE</scope>
</reference>
<organism evidence="2 3">
    <name type="scientific">Adineta steineri</name>
    <dbReference type="NCBI Taxonomy" id="433720"/>
    <lineage>
        <taxon>Eukaryota</taxon>
        <taxon>Metazoa</taxon>
        <taxon>Spiralia</taxon>
        <taxon>Gnathifera</taxon>
        <taxon>Rotifera</taxon>
        <taxon>Eurotatoria</taxon>
        <taxon>Bdelloidea</taxon>
        <taxon>Adinetida</taxon>
        <taxon>Adinetidae</taxon>
        <taxon>Adineta</taxon>
    </lineage>
</organism>
<name>A0A820KTR1_9BILA</name>
<sequence>FFLGSTSASTIPISTDRLKQELNTIVSSSKKRSATNSDDEDIIPLNPPSSSIIRPPTKRLPNSNADFSSFAPDNQSVMDRTKIVLKTLRSRRSRGEQVAMTQIVAEEQLRLREQLMRKPKPTNDDQLIQPKKPIAPVKRKANEIDTTVSKKIRTTEKGPKNAFDKLVQEMTETMTHVTLTNTTTANTTTVSSSVSSTNSIIDLTV</sequence>
<protein>
    <submittedName>
        <fullName evidence="2">Uncharacterized protein</fullName>
    </submittedName>
</protein>
<dbReference type="Proteomes" id="UP000663868">
    <property type="component" value="Unassembled WGS sequence"/>
</dbReference>
<proteinExistence type="predicted"/>
<feature type="region of interest" description="Disordered" evidence="1">
    <location>
        <begin position="28"/>
        <end position="57"/>
    </location>
</feature>
<evidence type="ECO:0000313" key="3">
    <source>
        <dbReference type="Proteomes" id="UP000663868"/>
    </source>
</evidence>
<evidence type="ECO:0000313" key="2">
    <source>
        <dbReference type="EMBL" id="CAF4348226.1"/>
    </source>
</evidence>
<feature type="non-terminal residue" evidence="2">
    <location>
        <position position="205"/>
    </location>
</feature>
<dbReference type="AlphaFoldDB" id="A0A820KTR1"/>
<gene>
    <name evidence="2" type="ORF">KXQ929_LOCUS48111</name>
</gene>
<accession>A0A820KTR1</accession>